<keyword evidence="5" id="KW-1185">Reference proteome</keyword>
<sequence length="228" mass="22233">MSNENLTPDEFDNPPAGPVGVHRGPKSVGARMLPYLVVLLVAAVCGLGVWTLTSGLLEGGRMPWQSDAGATTSLAAPSAASSSSSAAASSAASSEATSGTSASPSATASSSSAAASSSASSASPSSTASSSSSSAAATVDKSSSVLVLNGTGRSGYAAQKVSVLESAGYTNATAGNPRNRSTLPDSSAVWYQSEADKATAEDVARQLGIDAVSQISGASAPVVVVLMK</sequence>
<dbReference type="Pfam" id="PF13399">
    <property type="entry name" value="LytR_C"/>
    <property type="match status" value="1"/>
</dbReference>
<name>A0A7Y0HZ84_9BIFI</name>
<feature type="region of interest" description="Disordered" evidence="1">
    <location>
        <begin position="1"/>
        <end position="22"/>
    </location>
</feature>
<gene>
    <name evidence="4" type="ORF">G1C96_0512</name>
</gene>
<dbReference type="AlphaFoldDB" id="A0A7Y0HZ84"/>
<reference evidence="4 5" key="1">
    <citation type="submission" date="2020-02" db="EMBL/GenBank/DDBJ databases">
        <title>Characterization of phylogenetic diversity of novel bifidobacterial species isolated in Czech ZOOs.</title>
        <authorList>
            <person name="Lugli G.A."/>
            <person name="Vera N.B."/>
            <person name="Ventura M."/>
        </authorList>
    </citation>
    <scope>NUCLEOTIDE SEQUENCE [LARGE SCALE GENOMIC DNA]</scope>
    <source>
        <strain evidence="4 5">DSM 109958</strain>
    </source>
</reference>
<dbReference type="EMBL" id="JAAIIH010000001">
    <property type="protein sequence ID" value="NMM99934.1"/>
    <property type="molecule type" value="Genomic_DNA"/>
</dbReference>
<feature type="domain" description="LytR/CpsA/Psr regulator C-terminal" evidence="3">
    <location>
        <begin position="144"/>
        <end position="226"/>
    </location>
</feature>
<keyword evidence="2" id="KW-1133">Transmembrane helix</keyword>
<accession>A0A7Y0HZ84</accession>
<evidence type="ECO:0000313" key="5">
    <source>
        <dbReference type="Proteomes" id="UP000588277"/>
    </source>
</evidence>
<comment type="caution">
    <text evidence="4">The sequence shown here is derived from an EMBL/GenBank/DDBJ whole genome shotgun (WGS) entry which is preliminary data.</text>
</comment>
<keyword evidence="2" id="KW-0472">Membrane</keyword>
<keyword evidence="2" id="KW-0812">Transmembrane</keyword>
<evidence type="ECO:0000259" key="3">
    <source>
        <dbReference type="Pfam" id="PF13399"/>
    </source>
</evidence>
<dbReference type="Gene3D" id="3.30.70.2390">
    <property type="match status" value="1"/>
</dbReference>
<feature type="region of interest" description="Disordered" evidence="1">
    <location>
        <begin position="95"/>
        <end position="134"/>
    </location>
</feature>
<organism evidence="4 5">
    <name type="scientific">Bifidobacterium moraviense</name>
    <dbReference type="NCBI Taxonomy" id="2675323"/>
    <lineage>
        <taxon>Bacteria</taxon>
        <taxon>Bacillati</taxon>
        <taxon>Actinomycetota</taxon>
        <taxon>Actinomycetes</taxon>
        <taxon>Bifidobacteriales</taxon>
        <taxon>Bifidobacteriaceae</taxon>
        <taxon>Bifidobacterium</taxon>
    </lineage>
</organism>
<protein>
    <submittedName>
        <fullName evidence="4">Cell wall integrity and stress response protein 1</fullName>
    </submittedName>
</protein>
<feature type="transmembrane region" description="Helical" evidence="2">
    <location>
        <begin position="32"/>
        <end position="52"/>
    </location>
</feature>
<evidence type="ECO:0000256" key="1">
    <source>
        <dbReference type="SAM" id="MobiDB-lite"/>
    </source>
</evidence>
<evidence type="ECO:0000256" key="2">
    <source>
        <dbReference type="SAM" id="Phobius"/>
    </source>
</evidence>
<dbReference type="RefSeq" id="WP_169275071.1">
    <property type="nucleotide sequence ID" value="NZ_JAAIIH010000001.1"/>
</dbReference>
<dbReference type="InterPro" id="IPR027381">
    <property type="entry name" value="LytR/CpsA/Psr_C"/>
</dbReference>
<dbReference type="Proteomes" id="UP000588277">
    <property type="component" value="Unassembled WGS sequence"/>
</dbReference>
<evidence type="ECO:0000313" key="4">
    <source>
        <dbReference type="EMBL" id="NMM99934.1"/>
    </source>
</evidence>
<proteinExistence type="predicted"/>